<feature type="domain" description="Ig-like" evidence="5">
    <location>
        <begin position="150"/>
        <end position="240"/>
    </location>
</feature>
<dbReference type="InterPro" id="IPR007110">
    <property type="entry name" value="Ig-like_dom"/>
</dbReference>
<dbReference type="InterPro" id="IPR036179">
    <property type="entry name" value="Ig-like_dom_sf"/>
</dbReference>
<dbReference type="SMART" id="SM00409">
    <property type="entry name" value="IG"/>
    <property type="match status" value="2"/>
</dbReference>
<keyword evidence="1" id="KW-0677">Repeat</keyword>
<keyword evidence="3" id="KW-0472">Membrane</keyword>
<dbReference type="Pfam" id="PF08357">
    <property type="entry name" value="SEFIR"/>
    <property type="match status" value="1"/>
</dbReference>
<dbReference type="InterPro" id="IPR013098">
    <property type="entry name" value="Ig_I-set"/>
</dbReference>
<name>A0ABM4BBV2_HYDVU</name>
<protein>
    <submittedName>
        <fullName evidence="8">Uncharacterized protein LOC100198846 isoform X4</fullName>
    </submittedName>
</protein>
<evidence type="ECO:0000256" key="3">
    <source>
        <dbReference type="SAM" id="Phobius"/>
    </source>
</evidence>
<dbReference type="CDD" id="cd00096">
    <property type="entry name" value="Ig"/>
    <property type="match status" value="1"/>
</dbReference>
<feature type="domain" description="Ig-like" evidence="5">
    <location>
        <begin position="69"/>
        <end position="140"/>
    </location>
</feature>
<dbReference type="PANTHER" id="PTHR44170:SF6">
    <property type="entry name" value="CONTACTIN"/>
    <property type="match status" value="1"/>
</dbReference>
<dbReference type="GeneID" id="100198846"/>
<dbReference type="RefSeq" id="XP_065646411.1">
    <property type="nucleotide sequence ID" value="XM_065790339.1"/>
</dbReference>
<dbReference type="InterPro" id="IPR003599">
    <property type="entry name" value="Ig_sub"/>
</dbReference>
<dbReference type="Gene3D" id="2.60.40.10">
    <property type="entry name" value="Immunoglobulins"/>
    <property type="match status" value="2"/>
</dbReference>
<evidence type="ECO:0000313" key="8">
    <source>
        <dbReference type="RefSeq" id="XP_065646411.1"/>
    </source>
</evidence>
<feature type="domain" description="SEFIR" evidence="6">
    <location>
        <begin position="448"/>
        <end position="590"/>
    </location>
</feature>
<organism evidence="7 8">
    <name type="scientific">Hydra vulgaris</name>
    <name type="common">Hydra</name>
    <name type="synonym">Hydra attenuata</name>
    <dbReference type="NCBI Taxonomy" id="6087"/>
    <lineage>
        <taxon>Eukaryota</taxon>
        <taxon>Metazoa</taxon>
        <taxon>Cnidaria</taxon>
        <taxon>Hydrozoa</taxon>
        <taxon>Hydroidolina</taxon>
        <taxon>Anthoathecata</taxon>
        <taxon>Aplanulata</taxon>
        <taxon>Hydridae</taxon>
        <taxon>Hydra</taxon>
    </lineage>
</organism>
<dbReference type="PROSITE" id="PS50835">
    <property type="entry name" value="IG_LIKE"/>
    <property type="match status" value="2"/>
</dbReference>
<reference evidence="8" key="2">
    <citation type="submission" date="2025-08" db="UniProtKB">
        <authorList>
            <consortium name="RefSeq"/>
        </authorList>
    </citation>
    <scope>IDENTIFICATION</scope>
</reference>
<keyword evidence="4" id="KW-0732">Signal</keyword>
<keyword evidence="2" id="KW-1015">Disulfide bond</keyword>
<evidence type="ECO:0000313" key="7">
    <source>
        <dbReference type="Proteomes" id="UP001652625"/>
    </source>
</evidence>
<feature type="transmembrane region" description="Helical" evidence="3">
    <location>
        <begin position="404"/>
        <end position="425"/>
    </location>
</feature>
<dbReference type="Gene3D" id="3.40.50.11530">
    <property type="match status" value="1"/>
</dbReference>
<dbReference type="PANTHER" id="PTHR44170">
    <property type="entry name" value="PROTEIN SIDEKICK"/>
    <property type="match status" value="1"/>
</dbReference>
<dbReference type="InterPro" id="IPR013783">
    <property type="entry name" value="Ig-like_fold"/>
</dbReference>
<reference evidence="7" key="1">
    <citation type="submission" date="2025-05" db="UniProtKB">
        <authorList>
            <consortium name="RefSeq"/>
        </authorList>
    </citation>
    <scope>NUCLEOTIDE SEQUENCE [LARGE SCALE GENOMIC DNA]</scope>
</reference>
<keyword evidence="3" id="KW-1133">Transmembrane helix</keyword>
<dbReference type="PROSITE" id="PS51534">
    <property type="entry name" value="SEFIR"/>
    <property type="match status" value="1"/>
</dbReference>
<dbReference type="SUPFAM" id="SSF48726">
    <property type="entry name" value="Immunoglobulin"/>
    <property type="match status" value="2"/>
</dbReference>
<dbReference type="Proteomes" id="UP001652625">
    <property type="component" value="Chromosome 02"/>
</dbReference>
<evidence type="ECO:0000259" key="6">
    <source>
        <dbReference type="PROSITE" id="PS51534"/>
    </source>
</evidence>
<evidence type="ECO:0000256" key="4">
    <source>
        <dbReference type="SAM" id="SignalP"/>
    </source>
</evidence>
<evidence type="ECO:0000256" key="2">
    <source>
        <dbReference type="ARBA" id="ARBA00023157"/>
    </source>
</evidence>
<sequence length="633" mass="72331">MVLTELQMSTKFRQVLLLVLMCFLMQSVSKLHQEKIAQDSHLCLMASGKNCLEQSSEIETNTKQEHIFLSCKVDTDYIKVSQIRWTRNNKEINLGPPYTITWEKGKVLMIRPVIIGITDGYYECIASLGTAEIKKSVKIIVKNELPSGFPIIKTHPVDIRQPERKIIDFNCVVSGKQPLQVVWFHNRIPITCNNNHHLCTYNSLESSDLFISNLSLRNVSNSHTGFYQCVAFNEYGQAVSYQAMFTVAPKRIRKTTPNRELKSVVCPGFIDGAVSYNLDKAHNTFRICCEGHETRYPNLQWSNPSFGNDKVESLMIGIYPIFGHYVCFLLDKTTTEFKFTPDIGYRSGHSYEVFITAYPVSNDTKHIPTYFKDCESYNSDDCQITVAPMPSMTKSSGFAAYKEFYIAIFVALSVIFALTGLWCYIRIKGKFNFYKQNKALVPLCEKKEKLVYISHCASTNKDIEKVLRLAEQLHTISNVQVCIDLCNQNEIIDCGGLSLWIPEHLGIADKIIMVFSPSYLEAITSRIATEEIICKVNMEADLIRKLLYNSCQRSSQLAVVLDGVKKEDTPAEFNGRAQFSFPNRYDNLDQNWIALLGYVLDMNPVEFSPKLNIWAILREKGRKEKQKSYENTY</sequence>
<feature type="chain" id="PRO_5047354933" evidence="4">
    <location>
        <begin position="30"/>
        <end position="633"/>
    </location>
</feature>
<feature type="signal peptide" evidence="4">
    <location>
        <begin position="1"/>
        <end position="29"/>
    </location>
</feature>
<dbReference type="Pfam" id="PF07679">
    <property type="entry name" value="I-set"/>
    <property type="match status" value="1"/>
</dbReference>
<evidence type="ECO:0000259" key="5">
    <source>
        <dbReference type="PROSITE" id="PS50835"/>
    </source>
</evidence>
<evidence type="ECO:0000256" key="1">
    <source>
        <dbReference type="ARBA" id="ARBA00022737"/>
    </source>
</evidence>
<dbReference type="InterPro" id="IPR013568">
    <property type="entry name" value="SEFIR_dom"/>
</dbReference>
<keyword evidence="3" id="KW-0812">Transmembrane</keyword>
<gene>
    <name evidence="8" type="primary">LOC100198846</name>
</gene>
<keyword evidence="7" id="KW-1185">Reference proteome</keyword>
<accession>A0ABM4BBV2</accession>
<proteinExistence type="predicted"/>